<dbReference type="AlphaFoldDB" id="A0AAW3JW55"/>
<accession>A0AAW3JW55</accession>
<dbReference type="Pfam" id="PF00072">
    <property type="entry name" value="Response_reg"/>
    <property type="match status" value="2"/>
</dbReference>
<evidence type="ECO:0000259" key="5">
    <source>
        <dbReference type="PROSITE" id="PS50112"/>
    </source>
</evidence>
<dbReference type="Proteomes" id="UP000050833">
    <property type="component" value="Unassembled WGS sequence"/>
</dbReference>
<dbReference type="InterPro" id="IPR000160">
    <property type="entry name" value="GGDEF_dom"/>
</dbReference>
<dbReference type="Gene3D" id="3.30.70.270">
    <property type="match status" value="1"/>
</dbReference>
<dbReference type="PROSITE" id="PS50887">
    <property type="entry name" value="GGDEF"/>
    <property type="match status" value="1"/>
</dbReference>
<dbReference type="SMART" id="SM00448">
    <property type="entry name" value="REC"/>
    <property type="match status" value="2"/>
</dbReference>
<dbReference type="PANTHER" id="PTHR44757">
    <property type="entry name" value="DIGUANYLATE CYCLASE DGCP"/>
    <property type="match status" value="1"/>
</dbReference>
<dbReference type="InterPro" id="IPR001633">
    <property type="entry name" value="EAL_dom"/>
</dbReference>
<sequence length="845" mass="97146">MNDRIVILIIDDIEVNRVILKGIFENDYDVIEAENGAQALEILDNGIKVDVILLDIIMPVMDGIDFLKNIKSDKRYCDIPIVVNTQAGEQENEYKALVLGADDFIAKPYEPKIVKRRITNIIEKNIYQKKNMKEVLEDTKHQMLNLIDTVPGGIGIIEVSPQSVRLKMSYFNDGLSSMLGYMKSELQTLINHDINDVIYAKDEEVLREIMCKDEDEIIHCKMRLINKNKNILWTGVSAKMLAKHEDCKTFHVVFMDLTEEMKAETKMKNTMMELKYRVERDTLTGLNNRDSFCTSVEKILQNDKENTYVIGMINIDRFKIVNELFGGKNGDMILKNIASTLKKITKKHGTCARLEADHFAICTTKEYLDENINDFERFLLGKASWNSLNYPIFLHAGFCIADDMDTPVELLCDRASMAMQEVKGNYITRWNYYNDSLKKSMLVEQELINEMDSALENKEFVVYYQPIVDVKTKKTISAEALVRWQHPKKGMISPGIFIPAFEKNGFITKLDMYVCEEVCRHQRKEKDNNNHVVPVSVNLSRINFYNENLYKEVLGLLAKYELTSDDIKLEITESAYEDNPQDLIMAIHTLQKYGFKVLMDDFGSGYSSLNMLKDCCFDILKIDMKFMDDLEQSERASNIIYTIIQMAKNLEIETVVEGVENEKQYEMLKSMGCDNIQGYYFSKPIPEESFVRRLEKESEMDFDDDYYEDKDTILIIDDSEKNRSLLTGVLSDKYNVIEADEGEDGLHILKKNFSEVSLVICSTDMSQMSGIEILDQIKETSFLKKMPVVMMTAYGDFDNETKAIELGASEVVNLPVNVTLLKKRIENIINISNANKYLHAAFIGS</sequence>
<dbReference type="InterPro" id="IPR035919">
    <property type="entry name" value="EAL_sf"/>
</dbReference>
<dbReference type="SMART" id="SM00267">
    <property type="entry name" value="GGDEF"/>
    <property type="match status" value="1"/>
</dbReference>
<evidence type="ECO:0000259" key="7">
    <source>
        <dbReference type="PROSITE" id="PS50887"/>
    </source>
</evidence>
<dbReference type="InterPro" id="IPR052155">
    <property type="entry name" value="Biofilm_reg_signaling"/>
</dbReference>
<dbReference type="SUPFAM" id="SSF141868">
    <property type="entry name" value="EAL domain-like"/>
    <property type="match status" value="1"/>
</dbReference>
<keyword evidence="3" id="KW-0597">Phosphoprotein</keyword>
<dbReference type="RefSeq" id="WP_055941855.1">
    <property type="nucleotide sequence ID" value="NZ_LLKB01000001.1"/>
</dbReference>
<dbReference type="Pfam" id="PF00990">
    <property type="entry name" value="GGDEF"/>
    <property type="match status" value="1"/>
</dbReference>
<protein>
    <recommendedName>
        <fullName evidence="1">Stage 0 sporulation protein A homolog</fullName>
    </recommendedName>
</protein>
<dbReference type="SUPFAM" id="SSF52172">
    <property type="entry name" value="CheY-like"/>
    <property type="match status" value="2"/>
</dbReference>
<dbReference type="SMART" id="SM00052">
    <property type="entry name" value="EAL"/>
    <property type="match status" value="1"/>
</dbReference>
<dbReference type="InterPro" id="IPR029787">
    <property type="entry name" value="Nucleotide_cyclase"/>
</dbReference>
<dbReference type="Gene3D" id="3.30.450.20">
    <property type="entry name" value="PAS domain"/>
    <property type="match status" value="1"/>
</dbReference>
<dbReference type="PROSITE" id="PS50112">
    <property type="entry name" value="PAS"/>
    <property type="match status" value="1"/>
</dbReference>
<keyword evidence="9" id="KW-1185">Reference proteome</keyword>
<feature type="modified residue" description="4-aspartylphosphate" evidence="3">
    <location>
        <position position="55"/>
    </location>
</feature>
<evidence type="ECO:0000259" key="6">
    <source>
        <dbReference type="PROSITE" id="PS50883"/>
    </source>
</evidence>
<dbReference type="InterPro" id="IPR035965">
    <property type="entry name" value="PAS-like_dom_sf"/>
</dbReference>
<dbReference type="CDD" id="cd01949">
    <property type="entry name" value="GGDEF"/>
    <property type="match status" value="1"/>
</dbReference>
<dbReference type="InterPro" id="IPR000014">
    <property type="entry name" value="PAS"/>
</dbReference>
<dbReference type="SUPFAM" id="SSF55785">
    <property type="entry name" value="PYP-like sensor domain (PAS domain)"/>
    <property type="match status" value="1"/>
</dbReference>
<dbReference type="InterPro" id="IPR043128">
    <property type="entry name" value="Rev_trsase/Diguanyl_cyclase"/>
</dbReference>
<evidence type="ECO:0000259" key="4">
    <source>
        <dbReference type="PROSITE" id="PS50110"/>
    </source>
</evidence>
<dbReference type="CDD" id="cd00156">
    <property type="entry name" value="REC"/>
    <property type="match status" value="1"/>
</dbReference>
<proteinExistence type="predicted"/>
<evidence type="ECO:0000313" key="9">
    <source>
        <dbReference type="Proteomes" id="UP000050833"/>
    </source>
</evidence>
<comment type="caution">
    <text evidence="3">Lacks conserved residue(s) required for the propagation of feature annotation.</text>
</comment>
<dbReference type="Gene3D" id="3.20.20.450">
    <property type="entry name" value="EAL domain"/>
    <property type="match status" value="1"/>
</dbReference>
<evidence type="ECO:0000256" key="2">
    <source>
        <dbReference type="ARBA" id="ARBA00024867"/>
    </source>
</evidence>
<evidence type="ECO:0000256" key="3">
    <source>
        <dbReference type="PROSITE-ProRule" id="PRU00169"/>
    </source>
</evidence>
<dbReference type="GO" id="GO:0000160">
    <property type="term" value="P:phosphorelay signal transduction system"/>
    <property type="evidence" value="ECO:0007669"/>
    <property type="project" value="InterPro"/>
</dbReference>
<feature type="domain" description="PAS" evidence="5">
    <location>
        <begin position="139"/>
        <end position="210"/>
    </location>
</feature>
<evidence type="ECO:0000313" key="8">
    <source>
        <dbReference type="EMBL" id="KQC86394.1"/>
    </source>
</evidence>
<dbReference type="Pfam" id="PF00563">
    <property type="entry name" value="EAL"/>
    <property type="match status" value="1"/>
</dbReference>
<dbReference type="NCBIfam" id="TIGR00254">
    <property type="entry name" value="GGDEF"/>
    <property type="match status" value="1"/>
</dbReference>
<evidence type="ECO:0000256" key="1">
    <source>
        <dbReference type="ARBA" id="ARBA00018672"/>
    </source>
</evidence>
<dbReference type="Gene3D" id="3.40.50.2300">
    <property type="match status" value="2"/>
</dbReference>
<organism evidence="8 9">
    <name type="scientific">Butyribacter intestini</name>
    <dbReference type="NCBI Taxonomy" id="1703332"/>
    <lineage>
        <taxon>Bacteria</taxon>
        <taxon>Bacillati</taxon>
        <taxon>Bacillota</taxon>
        <taxon>Clostridia</taxon>
        <taxon>Lachnospirales</taxon>
        <taxon>Lachnospiraceae</taxon>
        <taxon>Butyribacter</taxon>
    </lineage>
</organism>
<feature type="domain" description="GGDEF" evidence="7">
    <location>
        <begin position="306"/>
        <end position="435"/>
    </location>
</feature>
<feature type="domain" description="Response regulatory" evidence="4">
    <location>
        <begin position="6"/>
        <end position="122"/>
    </location>
</feature>
<dbReference type="SUPFAM" id="SSF55073">
    <property type="entry name" value="Nucleotide cyclase"/>
    <property type="match status" value="1"/>
</dbReference>
<dbReference type="InterPro" id="IPR001789">
    <property type="entry name" value="Sig_transdc_resp-reg_receiver"/>
</dbReference>
<gene>
    <name evidence="8" type="ORF">APZ18_04190</name>
</gene>
<comment type="function">
    <text evidence="2">May play the central regulatory role in sporulation. It may be an element of the effector pathway responsible for the activation of sporulation genes in response to nutritional stress. Spo0A may act in concert with spo0H (a sigma factor) to control the expression of some genes that are critical to the sporulation process.</text>
</comment>
<dbReference type="PANTHER" id="PTHR44757:SF2">
    <property type="entry name" value="BIOFILM ARCHITECTURE MAINTENANCE PROTEIN MBAA"/>
    <property type="match status" value="1"/>
</dbReference>
<feature type="domain" description="Response regulatory" evidence="4">
    <location>
        <begin position="712"/>
        <end position="829"/>
    </location>
</feature>
<reference evidence="8 9" key="1">
    <citation type="submission" date="2015-10" db="EMBL/GenBank/DDBJ databases">
        <title>Butyribacter intestini gen. nov., sp. nov., a butyric acid-producing bacterium of the family Lachnospiraceae isolated from the human faeces.</title>
        <authorList>
            <person name="Zou Y."/>
            <person name="Xue W."/>
            <person name="Luo G."/>
            <person name="Lv M."/>
        </authorList>
    </citation>
    <scope>NUCLEOTIDE SEQUENCE [LARGE SCALE GENOMIC DNA]</scope>
    <source>
        <strain evidence="8 9">TF01-11</strain>
    </source>
</reference>
<name>A0AAW3JW55_9FIRM</name>
<comment type="caution">
    <text evidence="8">The sequence shown here is derived from an EMBL/GenBank/DDBJ whole genome shotgun (WGS) entry which is preliminary data.</text>
</comment>
<feature type="domain" description="EAL" evidence="6">
    <location>
        <begin position="444"/>
        <end position="698"/>
    </location>
</feature>
<dbReference type="CDD" id="cd01948">
    <property type="entry name" value="EAL"/>
    <property type="match status" value="1"/>
</dbReference>
<dbReference type="PROSITE" id="PS50883">
    <property type="entry name" value="EAL"/>
    <property type="match status" value="1"/>
</dbReference>
<dbReference type="EMBL" id="LLKB01000001">
    <property type="protein sequence ID" value="KQC86394.1"/>
    <property type="molecule type" value="Genomic_DNA"/>
</dbReference>
<dbReference type="PROSITE" id="PS50110">
    <property type="entry name" value="RESPONSE_REGULATORY"/>
    <property type="match status" value="2"/>
</dbReference>
<dbReference type="InterPro" id="IPR011006">
    <property type="entry name" value="CheY-like_superfamily"/>
</dbReference>